<dbReference type="Proteomes" id="UP000694580">
    <property type="component" value="Chromosome 15"/>
</dbReference>
<sequence>GMYRRWVLLFPPLLHPFIYTNYYTFPFAHSEQMQTSLDVCKTYGSGVFKPFTGNPFYVRTTCHVTLLRFTYKGVICEITILERTNGMMTKVEINVNKIKTVIFNGTVEVDSKRYSLPYDQTYQHIFDYGIYTKLRSKILPLTVTWHNAQGGIPFILASVNWLIKVHVSNPDALIKDFVYKDSSCLIQDVDYLNLECDDVFSHTMECFQEDPSPFMSLCSQNINGFETNTDIFCSFFNELNQTCVWDYLTNTDPTCPGDLIYYQSGSECAMYIISINFINYKPFPFSQ</sequence>
<gene>
    <name evidence="1" type="primary">IGF2R</name>
</gene>
<proteinExistence type="predicted"/>
<reference evidence="1" key="3">
    <citation type="submission" date="2025-09" db="UniProtKB">
        <authorList>
            <consortium name="Ensembl"/>
        </authorList>
    </citation>
    <scope>IDENTIFICATION</scope>
</reference>
<dbReference type="Ensembl" id="ENSDCDT00010021943.1">
    <property type="protein sequence ID" value="ENSDCDP00010020594.1"/>
    <property type="gene ID" value="ENSDCDG00010008909.1"/>
</dbReference>
<evidence type="ECO:0000313" key="2">
    <source>
        <dbReference type="Proteomes" id="UP000694580"/>
    </source>
</evidence>
<dbReference type="GeneTree" id="ENSGT00940000165245"/>
<evidence type="ECO:0008006" key="3">
    <source>
        <dbReference type="Google" id="ProtNLM"/>
    </source>
</evidence>
<accession>A0AAY4BI36</accession>
<protein>
    <recommendedName>
        <fullName evidence="3">VWFD domain-containing protein</fullName>
    </recommendedName>
</protein>
<dbReference type="AlphaFoldDB" id="A0AAY4BI36"/>
<keyword evidence="2" id="KW-1185">Reference proteome</keyword>
<evidence type="ECO:0000313" key="1">
    <source>
        <dbReference type="Ensembl" id="ENSDCDP00010020594.1"/>
    </source>
</evidence>
<name>A0AAY4BI36_9TELE</name>
<reference evidence="1 2" key="1">
    <citation type="submission" date="2020-06" db="EMBL/GenBank/DDBJ databases">
        <authorList>
            <consortium name="Wellcome Sanger Institute Data Sharing"/>
        </authorList>
    </citation>
    <scope>NUCLEOTIDE SEQUENCE [LARGE SCALE GENOMIC DNA]</scope>
</reference>
<organism evidence="1 2">
    <name type="scientific">Denticeps clupeoides</name>
    <name type="common">denticle herring</name>
    <dbReference type="NCBI Taxonomy" id="299321"/>
    <lineage>
        <taxon>Eukaryota</taxon>
        <taxon>Metazoa</taxon>
        <taxon>Chordata</taxon>
        <taxon>Craniata</taxon>
        <taxon>Vertebrata</taxon>
        <taxon>Euteleostomi</taxon>
        <taxon>Actinopterygii</taxon>
        <taxon>Neopterygii</taxon>
        <taxon>Teleostei</taxon>
        <taxon>Clupei</taxon>
        <taxon>Clupeiformes</taxon>
        <taxon>Denticipitoidei</taxon>
        <taxon>Denticipitidae</taxon>
        <taxon>Denticeps</taxon>
    </lineage>
</organism>
<reference evidence="1" key="2">
    <citation type="submission" date="2025-08" db="UniProtKB">
        <authorList>
            <consortium name="Ensembl"/>
        </authorList>
    </citation>
    <scope>IDENTIFICATION</scope>
</reference>